<reference evidence="2 3" key="2">
    <citation type="submission" date="2019-02" db="EMBL/GenBank/DDBJ databases">
        <title>'Lichenibacterium ramalinii' gen. nov. sp. nov., 'Lichenibacterium minor' gen. nov. sp. nov.</title>
        <authorList>
            <person name="Pankratov T."/>
        </authorList>
    </citation>
    <scope>NUCLEOTIDE SEQUENCE [LARGE SCALE GENOMIC DNA]</scope>
    <source>
        <strain evidence="2 3">RmlP026</strain>
    </source>
</reference>
<dbReference type="EMBL" id="QYBB01000008">
    <property type="protein sequence ID" value="RYC32237.1"/>
    <property type="molecule type" value="Genomic_DNA"/>
</dbReference>
<keyword evidence="1" id="KW-0472">Membrane</keyword>
<gene>
    <name evidence="2" type="ORF">D3273_09400</name>
</gene>
<comment type="caution">
    <text evidence="2">The sequence shown here is derived from an EMBL/GenBank/DDBJ whole genome shotgun (WGS) entry which is preliminary data.</text>
</comment>
<reference evidence="2 3" key="1">
    <citation type="submission" date="2018-12" db="EMBL/GenBank/DDBJ databases">
        <authorList>
            <person name="Grouzdev D.S."/>
            <person name="Krutkina M.S."/>
        </authorList>
    </citation>
    <scope>NUCLEOTIDE SEQUENCE [LARGE SCALE GENOMIC DNA]</scope>
    <source>
        <strain evidence="2 3">RmlP026</strain>
    </source>
</reference>
<proteinExistence type="predicted"/>
<organism evidence="2 3">
    <name type="scientific">Lichenibacterium minor</name>
    <dbReference type="NCBI Taxonomy" id="2316528"/>
    <lineage>
        <taxon>Bacteria</taxon>
        <taxon>Pseudomonadati</taxon>
        <taxon>Pseudomonadota</taxon>
        <taxon>Alphaproteobacteria</taxon>
        <taxon>Hyphomicrobiales</taxon>
        <taxon>Lichenihabitantaceae</taxon>
        <taxon>Lichenibacterium</taxon>
    </lineage>
</organism>
<protein>
    <submittedName>
        <fullName evidence="2">Uncharacterized protein</fullName>
    </submittedName>
</protein>
<keyword evidence="1" id="KW-0812">Transmembrane</keyword>
<evidence type="ECO:0000313" key="3">
    <source>
        <dbReference type="Proteomes" id="UP000290759"/>
    </source>
</evidence>
<accession>A0A4Q2UAT7</accession>
<keyword evidence="1" id="KW-1133">Transmembrane helix</keyword>
<name>A0A4Q2UAT7_9HYPH</name>
<sequence>MIGRSGRTSQGSKPGTAGRPGRGYILTSLAVGLVTALAIARADYLIGETVGKACNGRWDVVRWSLMVHACHLSDVNRFDVVNGGFAVLVVLVALLPTLLPLRIALVIPVLMYLGDASRMHATFVSTGRIYPGIELWWLPISWLSILTLLTAVTVAVFRQAKLWLR</sequence>
<dbReference type="Proteomes" id="UP000290759">
    <property type="component" value="Unassembled WGS sequence"/>
</dbReference>
<dbReference type="AlphaFoldDB" id="A0A4Q2UAT7"/>
<feature type="transmembrane region" description="Helical" evidence="1">
    <location>
        <begin position="135"/>
        <end position="157"/>
    </location>
</feature>
<dbReference type="RefSeq" id="WP_129225770.1">
    <property type="nucleotide sequence ID" value="NZ_QYBB01000008.1"/>
</dbReference>
<evidence type="ECO:0000256" key="1">
    <source>
        <dbReference type="SAM" id="Phobius"/>
    </source>
</evidence>
<evidence type="ECO:0000313" key="2">
    <source>
        <dbReference type="EMBL" id="RYC32237.1"/>
    </source>
</evidence>
<keyword evidence="3" id="KW-1185">Reference proteome</keyword>
<feature type="transmembrane region" description="Helical" evidence="1">
    <location>
        <begin position="85"/>
        <end position="114"/>
    </location>
</feature>